<dbReference type="SMART" id="SM01294">
    <property type="entry name" value="PKS_PP_betabranch"/>
    <property type="match status" value="1"/>
</dbReference>
<dbReference type="InterPro" id="IPR023213">
    <property type="entry name" value="CAT-like_dom_sf"/>
</dbReference>
<gene>
    <name evidence="6" type="ORF">NJB1907Z4_C00800</name>
</gene>
<dbReference type="InterPro" id="IPR036736">
    <property type="entry name" value="ACP-like_sf"/>
</dbReference>
<dbReference type="Pfam" id="PF13193">
    <property type="entry name" value="AMP-binding_C"/>
    <property type="match status" value="1"/>
</dbReference>
<dbReference type="InterPro" id="IPR000873">
    <property type="entry name" value="AMP-dep_synth/lig_dom"/>
</dbReference>
<evidence type="ECO:0000256" key="1">
    <source>
        <dbReference type="ARBA" id="ARBA00001957"/>
    </source>
</evidence>
<dbReference type="PROSITE" id="PS50075">
    <property type="entry name" value="CARRIER"/>
    <property type="match status" value="1"/>
</dbReference>
<dbReference type="GO" id="GO:0043041">
    <property type="term" value="P:amino acid activation for nonribosomal peptide biosynthetic process"/>
    <property type="evidence" value="ECO:0007669"/>
    <property type="project" value="TreeGrafter"/>
</dbReference>
<organism evidence="6 7">
    <name type="scientific">Mycobacterium pseudoshottsii</name>
    <dbReference type="NCBI Taxonomy" id="265949"/>
    <lineage>
        <taxon>Bacteria</taxon>
        <taxon>Bacillati</taxon>
        <taxon>Actinomycetota</taxon>
        <taxon>Actinomycetes</taxon>
        <taxon>Mycobacteriales</taxon>
        <taxon>Mycobacteriaceae</taxon>
        <taxon>Mycobacterium</taxon>
        <taxon>Mycobacterium ulcerans group</taxon>
    </lineage>
</organism>
<dbReference type="GO" id="GO:0031177">
    <property type="term" value="F:phosphopantetheine binding"/>
    <property type="evidence" value="ECO:0007669"/>
    <property type="project" value="InterPro"/>
</dbReference>
<dbReference type="PANTHER" id="PTHR45527:SF1">
    <property type="entry name" value="FATTY ACID SYNTHASE"/>
    <property type="match status" value="1"/>
</dbReference>
<sequence length="1544" mass="165790">MTQPTKPVVDIEDVMTLSPLQLGLFALAMASGAASDDPYTVALGIDVHGSLDVGLLRSCALAMLKRHPNLRARFLGRGLPHPVQVVPSEVQLEWARVEATAETAGALEAQERNRGFDLEMGPAIRFLLIELPGDRWRFLITAHHIVIGGWSIALFVDELLTLYEADCNIDTLPAQPRPYRDYIGWLERCDVEQGQRQWREHLAGLAAPTLLAAAPLGSSGVQPDSLPKSAQLTLDEAATTSLVDGARSRGVTVNTLTQLAWALMLSTLTDRRDVVFGVTVSSRPAELARVESMVGLFVNTVPLRVRLDPKTTVAQQCALIQRDAARLREHAYLSHSQIRALAGMGDLFDTLLVFQNFPSLGLADGKARAVGAARFDSLTVQSPTHFPVCITAELTDARLSLSIATNANAFGDITESALGDRLVVVLQRLLPMWDRPLRDVSMLLDGQTDGDTAVSEHARLDVWGNRAVLAEPLVEPVSVPGLFAAQVASRAEVTALACGDRSLTYRELDRAANRLAHLLVDQGVGPGDVVGLLLQRSVEAVIAILAVLKSGAAYLAIDVNHPDGRIGFMIEDAAPVAVISTTGLAQRLAGYPVAVIDIDDPAIAACYPGHELPFPSADNIAYLIYTSGTTGKPKGVGITHHNITQLFTSVAATGFTPPPGQIWTQCHSYAFDLSVFEMWGALLHGGRLVVVPESVTGSPADLHALLVAEQVDVLAQTPSAVAMLSTQGLESTTLVVGGEACPAEVVDTWAPSRMMVNQYGPSETTMYVSMSAPLVPGSRPAPIGVPVPRAALFVLDGWLRPVPAGVAGELYVAGAGVGCGYWRRSGLTASRFVACPFGAAGARMYRTGDVVRWGPDGQLQYVGRADEQVKIRGYRIELGEVAAALSQLDGVDQAVVIAREDRPGDKRLVGYLVGGLEPGQARAALAQALPAYMVPAAVVVVDSLPLTVNGKLEIRALPAPHYGATGSYRAPASPVEQVLAGIYAQVLGLDRVAVDQSFFDLGGDSLSAMRVVAAINKSLGGDLSVRALFDAPTVGELAACIGQGSGQWTPLVAGERPAVVPLSFAQQRLWFIDQLQGPSAVYNMAWSARLSGELDAAALGAAFADVVGRHESLRTVFRAVAGVAEQLVLGVEQVDVRWQIIDAQGWSSRRLAAALEQQARHCFDLAVEIPLRASLFRVTDDEHVLVVVAHHIAADGWSLRSLVTDLGVAYASRCAGRAPGWAGLAVQYVDYTLWQRTNLGELTDSHSGIAGQLRYWEKALEGMAERLQLPTDRAYPRVADHRGSGVDVQWPAQLQQQVARVAREHHATSFMVIQTALAVLLAKLSGSSDVAVGVPVAGRGDPALDELVGVFVNTVVLRVQVAGDPTFAQLLAQVRTRSLAAFEHQDVPFEVLVERLNPVRSLTHHPLVQVVLAWQNDISAELVLDGLDVEFAPVHTQTARMDLVFSLGERFTDTGAPAGIGGGVEFRTDVFDAASIAALIERLQRVVVAMVADPDRRLSSVDLLDAPSMRGWMWWVIGRCWRSRWWSRCRFRGCSPRRWPAVLR</sequence>
<dbReference type="Gene3D" id="1.10.1200.10">
    <property type="entry name" value="ACP-like"/>
    <property type="match status" value="1"/>
</dbReference>
<dbReference type="InterPro" id="IPR025110">
    <property type="entry name" value="AMP-bd_C"/>
</dbReference>
<dbReference type="InterPro" id="IPR001242">
    <property type="entry name" value="Condensation_dom"/>
</dbReference>
<dbReference type="Gene3D" id="3.30.300.30">
    <property type="match status" value="1"/>
</dbReference>
<dbReference type="Proteomes" id="UP001058626">
    <property type="component" value="Chromosome"/>
</dbReference>
<evidence type="ECO:0000313" key="6">
    <source>
        <dbReference type="EMBL" id="BDN79865.1"/>
    </source>
</evidence>
<name>A0A9N7QKI7_9MYCO</name>
<evidence type="ECO:0000259" key="5">
    <source>
        <dbReference type="PROSITE" id="PS50075"/>
    </source>
</evidence>
<dbReference type="EMBL" id="AP026367">
    <property type="protein sequence ID" value="BDN79865.1"/>
    <property type="molecule type" value="Genomic_DNA"/>
</dbReference>
<proteinExistence type="inferred from homology"/>
<dbReference type="Gene3D" id="3.40.50.980">
    <property type="match status" value="2"/>
</dbReference>
<dbReference type="Pfam" id="PF00550">
    <property type="entry name" value="PP-binding"/>
    <property type="match status" value="1"/>
</dbReference>
<evidence type="ECO:0000256" key="3">
    <source>
        <dbReference type="ARBA" id="ARBA00022450"/>
    </source>
</evidence>
<dbReference type="InterPro" id="IPR010071">
    <property type="entry name" value="AA_adenyl_dom"/>
</dbReference>
<dbReference type="Gene3D" id="3.30.559.30">
    <property type="entry name" value="Nonribosomal peptide synthetase, condensation domain"/>
    <property type="match status" value="2"/>
</dbReference>
<dbReference type="PROSITE" id="PS00455">
    <property type="entry name" value="AMP_BINDING"/>
    <property type="match status" value="1"/>
</dbReference>
<dbReference type="InterPro" id="IPR020845">
    <property type="entry name" value="AMP-binding_CS"/>
</dbReference>
<dbReference type="Pfam" id="PF00501">
    <property type="entry name" value="AMP-binding"/>
    <property type="match status" value="1"/>
</dbReference>
<dbReference type="FunFam" id="2.30.38.10:FF:000001">
    <property type="entry name" value="Non-ribosomal peptide synthetase PvdI"/>
    <property type="match status" value="1"/>
</dbReference>
<dbReference type="InterPro" id="IPR045851">
    <property type="entry name" value="AMP-bd_C_sf"/>
</dbReference>
<dbReference type="GO" id="GO:0003824">
    <property type="term" value="F:catalytic activity"/>
    <property type="evidence" value="ECO:0007669"/>
    <property type="project" value="InterPro"/>
</dbReference>
<dbReference type="Gene3D" id="2.30.38.10">
    <property type="entry name" value="Luciferase, Domain 3"/>
    <property type="match status" value="1"/>
</dbReference>
<evidence type="ECO:0000313" key="7">
    <source>
        <dbReference type="Proteomes" id="UP001058626"/>
    </source>
</evidence>
<protein>
    <recommendedName>
        <fullName evidence="5">Carrier domain-containing protein</fullName>
    </recommendedName>
</protein>
<dbReference type="PROSITE" id="PS00012">
    <property type="entry name" value="PHOSPHOPANTETHEINE"/>
    <property type="match status" value="1"/>
</dbReference>
<dbReference type="SMART" id="SM00823">
    <property type="entry name" value="PKS_PP"/>
    <property type="match status" value="1"/>
</dbReference>
<reference evidence="6" key="1">
    <citation type="submission" date="2022-06" db="EMBL/GenBank/DDBJ databases">
        <title>Complete genome sequence of Mycobacterium pseudoshottsii NJB1907-Z4.</title>
        <authorList>
            <person name="Komine T."/>
            <person name="Fukano H."/>
            <person name="Wada S."/>
        </authorList>
    </citation>
    <scope>NUCLEOTIDE SEQUENCE</scope>
    <source>
        <strain evidence="6">NJB1907-Z4</strain>
    </source>
</reference>
<feature type="domain" description="Carrier" evidence="5">
    <location>
        <begin position="970"/>
        <end position="1045"/>
    </location>
</feature>
<comment type="cofactor">
    <cofactor evidence="1">
        <name>pantetheine 4'-phosphate</name>
        <dbReference type="ChEBI" id="CHEBI:47942"/>
    </cofactor>
</comment>
<dbReference type="SUPFAM" id="SSF56801">
    <property type="entry name" value="Acetyl-CoA synthetase-like"/>
    <property type="match status" value="1"/>
</dbReference>
<dbReference type="FunFam" id="3.30.300.30:FF:000010">
    <property type="entry name" value="Enterobactin synthetase component F"/>
    <property type="match status" value="1"/>
</dbReference>
<dbReference type="Gene3D" id="3.30.559.10">
    <property type="entry name" value="Chloramphenicol acetyltransferase-like domain"/>
    <property type="match status" value="2"/>
</dbReference>
<keyword evidence="3" id="KW-0596">Phosphopantetheine</keyword>
<dbReference type="SUPFAM" id="SSF47336">
    <property type="entry name" value="ACP-like"/>
    <property type="match status" value="1"/>
</dbReference>
<dbReference type="GO" id="GO:0044550">
    <property type="term" value="P:secondary metabolite biosynthetic process"/>
    <property type="evidence" value="ECO:0007669"/>
    <property type="project" value="UniProtKB-ARBA"/>
</dbReference>
<dbReference type="SUPFAM" id="SSF52777">
    <property type="entry name" value="CoA-dependent acyltransferases"/>
    <property type="match status" value="4"/>
</dbReference>
<comment type="similarity">
    <text evidence="2">Belongs to the ATP-dependent AMP-binding enzyme family.</text>
</comment>
<keyword evidence="4" id="KW-0597">Phosphoprotein</keyword>
<dbReference type="InterPro" id="IPR020806">
    <property type="entry name" value="PKS_PP-bd"/>
</dbReference>
<dbReference type="FunFam" id="3.40.50.980:FF:000001">
    <property type="entry name" value="Non-ribosomal peptide synthetase"/>
    <property type="match status" value="1"/>
</dbReference>
<dbReference type="InterPro" id="IPR006162">
    <property type="entry name" value="Ppantetheine_attach_site"/>
</dbReference>
<dbReference type="Pfam" id="PF00668">
    <property type="entry name" value="Condensation"/>
    <property type="match status" value="2"/>
</dbReference>
<dbReference type="CDD" id="cd19540">
    <property type="entry name" value="LCL_NRPS-like"/>
    <property type="match status" value="1"/>
</dbReference>
<dbReference type="GO" id="GO:0005829">
    <property type="term" value="C:cytosol"/>
    <property type="evidence" value="ECO:0007669"/>
    <property type="project" value="TreeGrafter"/>
</dbReference>
<dbReference type="FunFam" id="3.30.559.10:FF:000012">
    <property type="entry name" value="Non-ribosomal peptide synthetase"/>
    <property type="match status" value="1"/>
</dbReference>
<dbReference type="InterPro" id="IPR009081">
    <property type="entry name" value="PP-bd_ACP"/>
</dbReference>
<evidence type="ECO:0000256" key="2">
    <source>
        <dbReference type="ARBA" id="ARBA00006432"/>
    </source>
</evidence>
<accession>A0A9N7QKI7</accession>
<dbReference type="PANTHER" id="PTHR45527">
    <property type="entry name" value="NONRIBOSOMAL PEPTIDE SYNTHETASE"/>
    <property type="match status" value="1"/>
</dbReference>
<keyword evidence="7" id="KW-1185">Reference proteome</keyword>
<dbReference type="GO" id="GO:0008610">
    <property type="term" value="P:lipid biosynthetic process"/>
    <property type="evidence" value="ECO:0007669"/>
    <property type="project" value="UniProtKB-ARBA"/>
</dbReference>
<dbReference type="FunFam" id="3.40.50.12780:FF:000012">
    <property type="entry name" value="Non-ribosomal peptide synthetase"/>
    <property type="match status" value="1"/>
</dbReference>
<dbReference type="NCBIfam" id="TIGR01733">
    <property type="entry name" value="AA-adenyl-dom"/>
    <property type="match status" value="1"/>
</dbReference>
<evidence type="ECO:0000256" key="4">
    <source>
        <dbReference type="ARBA" id="ARBA00022553"/>
    </source>
</evidence>
<dbReference type="FunFam" id="1.10.1200.10:FF:000005">
    <property type="entry name" value="Nonribosomal peptide synthetase 1"/>
    <property type="match status" value="1"/>
</dbReference>